<evidence type="ECO:0000313" key="16">
    <source>
        <dbReference type="Proteomes" id="UP000650524"/>
    </source>
</evidence>
<evidence type="ECO:0000259" key="13">
    <source>
        <dbReference type="Pfam" id="PF09334"/>
    </source>
</evidence>
<dbReference type="FunFam" id="3.40.50.620:FF:000056">
    <property type="entry name" value="Leucine--tRNA ligase"/>
    <property type="match status" value="1"/>
</dbReference>
<feature type="domain" description="Methionyl/Valyl/Leucyl/Isoleucyl-tRNA synthetase anticodon-binding" evidence="12">
    <location>
        <begin position="695"/>
        <end position="818"/>
    </location>
</feature>
<feature type="short sequence motif" description="'HIGH' region" evidence="9">
    <location>
        <begin position="40"/>
        <end position="50"/>
    </location>
</feature>
<dbReference type="Pfam" id="PF00133">
    <property type="entry name" value="tRNA-synt_1"/>
    <property type="match status" value="2"/>
</dbReference>
<evidence type="ECO:0000256" key="7">
    <source>
        <dbReference type="ARBA" id="ARBA00023146"/>
    </source>
</evidence>
<dbReference type="FunFam" id="1.10.730.10:FF:000011">
    <property type="entry name" value="Leucine--tRNA ligase chloroplastic/mitochondrial"/>
    <property type="match status" value="1"/>
</dbReference>
<sequence length="858" mass="98979">MKYNPQELEIKWQAYWGKNCLFKAVEDLSKEKYYLLEMFPYPSGKIHIGHVRNYTIGDVVARFKRMCGKNVLHPMGWDAFGMPAENAAIENNTHPAQWTYDNIEAMKTQLRRMGFSYDWDRELATCNPEYYRWEQLIFLEMYQKGLAYKKKTFVNWCEKCQTVLANEQVEDGCCWRHAELEVTIKEMDSWFLKITEYADEILDYCEKLPGWPDRVLAMQRNWIGKSYGAIIRFPIVDSDEVIEVFTTRQDTVYGATFMCLAPEHPLVNQLTGGLPQEGEVLEFVERTLKMDNVTRTADFTTKEGVFTGRYCLNPVTEEKIPIFVANFVLFDYGTGAIMAVPTHDQRDFEFAKKYGLKLRVVITPPDEDLNEETMSEAYVDQGILVNSGPFNGQRNLEALDSIAEYLESLGKGHKTVNFRIRDWGISRQRYWGAPIPIIYCDKCGTVPVPEEDLPVFLPLDLQMRPNGGSPLPFEPAFFETTCPKCKNEARRETDTMDTFVESSWYFDRYTCPNYDKGPLDPERVDYWMPVDQYIGGIEHAILHLLYSRFYARVLRDLGHHKVSEPFTNLLTQGMVCKETEECPDHGFLYPDEVKDGHCTMCGAEIITGNIVKMSKSKKNVVDPQELIDRYGADTVRMFCLFASPPDKDLEWSDKGVEGSYRFLNRVWRLVVTHIDNITGVTPYEGCETLSGQLRSLYRKTHETIKKVTEDIENRFHFNTAISAVMELVNEVNQLLNNKEQKDDIAWSVVREAVEATVVLLSPLVPHITEELWKMLGHNTSLIKMPWPSYNEDALQTETRLVVIQVNGKVRNRLEVPVSYGAKEIEKEALADKRIQNFVGEKQIKKVIVVQNKLVNVVV</sequence>
<dbReference type="InterPro" id="IPR009080">
    <property type="entry name" value="tRNAsynth_Ia_anticodon-bd"/>
</dbReference>
<name>A0A8J6MVZ0_9DELT</name>
<feature type="binding site" evidence="9">
    <location>
        <position position="615"/>
    </location>
    <ligand>
        <name>ATP</name>
        <dbReference type="ChEBI" id="CHEBI:30616"/>
    </ligand>
</feature>
<proteinExistence type="inferred from homology"/>
<dbReference type="GO" id="GO:0005829">
    <property type="term" value="C:cytosol"/>
    <property type="evidence" value="ECO:0007669"/>
    <property type="project" value="TreeGrafter"/>
</dbReference>
<keyword evidence="3 9" id="KW-0436">Ligase</keyword>
<reference evidence="15 16" key="1">
    <citation type="submission" date="2020-08" db="EMBL/GenBank/DDBJ databases">
        <title>Bridging the membrane lipid divide: bacteria of the FCB group superphylum have the potential to synthesize archaeal ether lipids.</title>
        <authorList>
            <person name="Villanueva L."/>
            <person name="Von Meijenfeldt F.A.B."/>
            <person name="Westbye A.B."/>
            <person name="Yadav S."/>
            <person name="Hopmans E.C."/>
            <person name="Dutilh B.E."/>
            <person name="Sinninghe Damste J.S."/>
        </authorList>
    </citation>
    <scope>NUCLEOTIDE SEQUENCE [LARGE SCALE GENOMIC DNA]</scope>
    <source>
        <strain evidence="15">NIOZ-UU27</strain>
    </source>
</reference>
<dbReference type="Gene3D" id="3.40.50.620">
    <property type="entry name" value="HUPs"/>
    <property type="match status" value="2"/>
</dbReference>
<dbReference type="Pfam" id="PF08264">
    <property type="entry name" value="Anticodon_1"/>
    <property type="match status" value="1"/>
</dbReference>
<dbReference type="InterPro" id="IPR013155">
    <property type="entry name" value="M/V/L/I-tRNA-synth_anticd-bd"/>
</dbReference>
<dbReference type="FunFam" id="3.40.50.620:FF:000003">
    <property type="entry name" value="Leucine--tRNA ligase"/>
    <property type="match status" value="1"/>
</dbReference>
<keyword evidence="5 9" id="KW-0067">ATP-binding</keyword>
<dbReference type="CDD" id="cd00812">
    <property type="entry name" value="LeuRS_core"/>
    <property type="match status" value="1"/>
</dbReference>
<evidence type="ECO:0000313" key="15">
    <source>
        <dbReference type="EMBL" id="MBC8176432.1"/>
    </source>
</evidence>
<feature type="domain" description="Leucyl-tRNA synthetase editing" evidence="14">
    <location>
        <begin position="220"/>
        <end position="407"/>
    </location>
</feature>
<dbReference type="InterPro" id="IPR001412">
    <property type="entry name" value="aa-tRNA-synth_I_CS"/>
</dbReference>
<keyword evidence="7 9" id="KW-0030">Aminoacyl-tRNA synthetase</keyword>
<dbReference type="InterPro" id="IPR009008">
    <property type="entry name" value="Val/Leu/Ile-tRNA-synth_edit"/>
</dbReference>
<dbReference type="SUPFAM" id="SSF52374">
    <property type="entry name" value="Nucleotidylyl transferase"/>
    <property type="match status" value="1"/>
</dbReference>
<dbReference type="PANTHER" id="PTHR43740:SF2">
    <property type="entry name" value="LEUCINE--TRNA LIGASE, MITOCHONDRIAL"/>
    <property type="match status" value="1"/>
</dbReference>
<dbReference type="CDD" id="cd07958">
    <property type="entry name" value="Anticodon_Ia_Leu_BEm"/>
    <property type="match status" value="1"/>
</dbReference>
<dbReference type="EMBL" id="JACNJD010000135">
    <property type="protein sequence ID" value="MBC8176432.1"/>
    <property type="molecule type" value="Genomic_DNA"/>
</dbReference>
<keyword evidence="2 9" id="KW-0963">Cytoplasm</keyword>
<dbReference type="Proteomes" id="UP000650524">
    <property type="component" value="Unassembled WGS sequence"/>
</dbReference>
<dbReference type="NCBIfam" id="TIGR00396">
    <property type="entry name" value="leuS_bact"/>
    <property type="match status" value="1"/>
</dbReference>
<evidence type="ECO:0000256" key="4">
    <source>
        <dbReference type="ARBA" id="ARBA00022741"/>
    </source>
</evidence>
<feature type="domain" description="Aminoacyl-tRNA synthetase class Ia" evidence="11">
    <location>
        <begin position="612"/>
        <end position="652"/>
    </location>
</feature>
<dbReference type="GO" id="GO:0002161">
    <property type="term" value="F:aminoacyl-tRNA deacylase activity"/>
    <property type="evidence" value="ECO:0007669"/>
    <property type="project" value="InterPro"/>
</dbReference>
<dbReference type="PANTHER" id="PTHR43740">
    <property type="entry name" value="LEUCYL-TRNA SYNTHETASE"/>
    <property type="match status" value="1"/>
</dbReference>
<comment type="caution">
    <text evidence="15">The sequence shown here is derived from an EMBL/GenBank/DDBJ whole genome shotgun (WGS) entry which is preliminary data.</text>
</comment>
<feature type="domain" description="Methionyl/Leucyl tRNA synthetase" evidence="13">
    <location>
        <begin position="39"/>
        <end position="174"/>
    </location>
</feature>
<evidence type="ECO:0000256" key="8">
    <source>
        <dbReference type="ARBA" id="ARBA00047469"/>
    </source>
</evidence>
<evidence type="ECO:0000259" key="11">
    <source>
        <dbReference type="Pfam" id="PF00133"/>
    </source>
</evidence>
<dbReference type="Pfam" id="PF09334">
    <property type="entry name" value="tRNA-synt_1g"/>
    <property type="match status" value="1"/>
</dbReference>
<dbReference type="PROSITE" id="PS00178">
    <property type="entry name" value="AA_TRNA_LIGASE_I"/>
    <property type="match status" value="1"/>
</dbReference>
<dbReference type="EC" id="6.1.1.4" evidence="9"/>
<dbReference type="PRINTS" id="PR00985">
    <property type="entry name" value="TRNASYNTHLEU"/>
</dbReference>
<evidence type="ECO:0000256" key="3">
    <source>
        <dbReference type="ARBA" id="ARBA00022598"/>
    </source>
</evidence>
<dbReference type="Gene3D" id="1.10.730.10">
    <property type="entry name" value="Isoleucyl-tRNA Synthetase, Domain 1"/>
    <property type="match status" value="1"/>
</dbReference>
<evidence type="ECO:0000256" key="6">
    <source>
        <dbReference type="ARBA" id="ARBA00022917"/>
    </source>
</evidence>
<comment type="catalytic activity">
    <reaction evidence="8 9">
        <text>tRNA(Leu) + L-leucine + ATP = L-leucyl-tRNA(Leu) + AMP + diphosphate</text>
        <dbReference type="Rhea" id="RHEA:11688"/>
        <dbReference type="Rhea" id="RHEA-COMP:9613"/>
        <dbReference type="Rhea" id="RHEA-COMP:9622"/>
        <dbReference type="ChEBI" id="CHEBI:30616"/>
        <dbReference type="ChEBI" id="CHEBI:33019"/>
        <dbReference type="ChEBI" id="CHEBI:57427"/>
        <dbReference type="ChEBI" id="CHEBI:78442"/>
        <dbReference type="ChEBI" id="CHEBI:78494"/>
        <dbReference type="ChEBI" id="CHEBI:456215"/>
        <dbReference type="EC" id="6.1.1.4"/>
    </reaction>
</comment>
<dbReference type="Pfam" id="PF13603">
    <property type="entry name" value="tRNA-synt_1_2"/>
    <property type="match status" value="1"/>
</dbReference>
<dbReference type="SUPFAM" id="SSF50677">
    <property type="entry name" value="ValRS/IleRS/LeuRS editing domain"/>
    <property type="match status" value="1"/>
</dbReference>
<evidence type="ECO:0000256" key="1">
    <source>
        <dbReference type="ARBA" id="ARBA00005594"/>
    </source>
</evidence>
<dbReference type="InterPro" id="IPR025709">
    <property type="entry name" value="Leu_tRNA-synth_edit"/>
</dbReference>
<gene>
    <name evidence="9" type="primary">leuS</name>
    <name evidence="15" type="ORF">H8E19_03430</name>
</gene>
<dbReference type="GO" id="GO:0005524">
    <property type="term" value="F:ATP binding"/>
    <property type="evidence" value="ECO:0007669"/>
    <property type="project" value="UniProtKB-UniRule"/>
</dbReference>
<dbReference type="InterPro" id="IPR002300">
    <property type="entry name" value="aa-tRNA-synth_Ia"/>
</dbReference>
<organism evidence="15 16">
    <name type="scientific">Candidatus Desulfacyla euxinica</name>
    <dbReference type="NCBI Taxonomy" id="2841693"/>
    <lineage>
        <taxon>Bacteria</taxon>
        <taxon>Deltaproteobacteria</taxon>
        <taxon>Candidatus Desulfacyla</taxon>
    </lineage>
</organism>
<evidence type="ECO:0000256" key="5">
    <source>
        <dbReference type="ARBA" id="ARBA00022840"/>
    </source>
</evidence>
<accession>A0A8J6MVZ0</accession>
<dbReference type="InterPro" id="IPR002302">
    <property type="entry name" value="Leu-tRNA-ligase"/>
</dbReference>
<dbReference type="InterPro" id="IPR015413">
    <property type="entry name" value="Methionyl/Leucyl_tRNA_Synth"/>
</dbReference>
<keyword evidence="4 9" id="KW-0547">Nucleotide-binding</keyword>
<evidence type="ECO:0000256" key="2">
    <source>
        <dbReference type="ARBA" id="ARBA00022490"/>
    </source>
</evidence>
<protein>
    <recommendedName>
        <fullName evidence="9">Leucine--tRNA ligase</fullName>
        <ecNumber evidence="9">6.1.1.4</ecNumber>
    </recommendedName>
    <alternativeName>
        <fullName evidence="9">Leucyl-tRNA synthetase</fullName>
        <shortName evidence="9">LeuRS</shortName>
    </alternativeName>
</protein>
<dbReference type="AlphaFoldDB" id="A0A8J6MVZ0"/>
<feature type="short sequence motif" description="'KMSKS' region" evidence="9">
    <location>
        <begin position="612"/>
        <end position="616"/>
    </location>
</feature>
<dbReference type="HAMAP" id="MF_00049_B">
    <property type="entry name" value="Leu_tRNA_synth_B"/>
    <property type="match status" value="1"/>
</dbReference>
<evidence type="ECO:0000259" key="12">
    <source>
        <dbReference type="Pfam" id="PF08264"/>
    </source>
</evidence>
<feature type="domain" description="Aminoacyl-tRNA synthetase class Ia" evidence="11">
    <location>
        <begin position="420"/>
        <end position="578"/>
    </location>
</feature>
<dbReference type="GO" id="GO:0004823">
    <property type="term" value="F:leucine-tRNA ligase activity"/>
    <property type="evidence" value="ECO:0007669"/>
    <property type="project" value="UniProtKB-UniRule"/>
</dbReference>
<comment type="subcellular location">
    <subcellularLocation>
        <location evidence="9">Cytoplasm</location>
    </subcellularLocation>
</comment>
<evidence type="ECO:0000259" key="14">
    <source>
        <dbReference type="Pfam" id="PF13603"/>
    </source>
</evidence>
<comment type="similarity">
    <text evidence="1 9 10">Belongs to the class-I aminoacyl-tRNA synthetase family.</text>
</comment>
<evidence type="ECO:0000256" key="10">
    <source>
        <dbReference type="RuleBase" id="RU363035"/>
    </source>
</evidence>
<evidence type="ECO:0000256" key="9">
    <source>
        <dbReference type="HAMAP-Rule" id="MF_00049"/>
    </source>
</evidence>
<dbReference type="SUPFAM" id="SSF47323">
    <property type="entry name" value="Anticodon-binding domain of a subclass of class I aminoacyl-tRNA synthetases"/>
    <property type="match status" value="1"/>
</dbReference>
<dbReference type="GO" id="GO:0006429">
    <property type="term" value="P:leucyl-tRNA aminoacylation"/>
    <property type="evidence" value="ECO:0007669"/>
    <property type="project" value="UniProtKB-UniRule"/>
</dbReference>
<dbReference type="InterPro" id="IPR014729">
    <property type="entry name" value="Rossmann-like_a/b/a_fold"/>
</dbReference>
<keyword evidence="6 9" id="KW-0648">Protein biosynthesis</keyword>